<protein>
    <submittedName>
        <fullName evidence="8">Uncharacterized protein LOC136076519</fullName>
    </submittedName>
</protein>
<evidence type="ECO:0000256" key="4">
    <source>
        <dbReference type="ARBA" id="ARBA00023125"/>
    </source>
</evidence>
<dbReference type="SMART" id="SM00980">
    <property type="entry name" value="THAP"/>
    <property type="match status" value="1"/>
</dbReference>
<dbReference type="Proteomes" id="UP001652625">
    <property type="component" value="Chromosome 02"/>
</dbReference>
<dbReference type="PROSITE" id="PS50950">
    <property type="entry name" value="ZF_THAP"/>
    <property type="match status" value="1"/>
</dbReference>
<reference evidence="8" key="2">
    <citation type="submission" date="2025-08" db="UniProtKB">
        <authorList>
            <consortium name="RefSeq"/>
        </authorList>
    </citation>
    <scope>IDENTIFICATION</scope>
</reference>
<keyword evidence="1" id="KW-0479">Metal-binding</keyword>
<dbReference type="Pfam" id="PF05485">
    <property type="entry name" value="THAP"/>
    <property type="match status" value="1"/>
</dbReference>
<keyword evidence="2 5" id="KW-0863">Zinc-finger</keyword>
<sequence>MVNKCVVTNCKTGYSNGPKKSTFHFSEEFDLRERWIYFVNRKDWAPSKYSAICVNHFDEKFINYGKRCTLKWNLLLVPTIQTDEISVSSTLRVPKLPRKAPTLRYLGKDEFEDFQSVDKIINLDSLTEQHSPPGFTFKKVHDSVVYYKLCFDEKSGIPTIFESITVNKDLYVSLSYKGYHISLPEWFRSGHNCKLTNCSMLENFPVYIRNKANDINSILTELNEIRYYSPQGRPPYSASIIRYALILRHTSAQSYKLLLEQLPLPSFSLLRKIQSGDINAYKAITVLLQKHCVSSDCVLLVDEMYLQKSAQYQSGKYIGEDSESNLYKETKLKFQLVLLLGICFIKFMKKINY</sequence>
<evidence type="ECO:0000256" key="1">
    <source>
        <dbReference type="ARBA" id="ARBA00022723"/>
    </source>
</evidence>
<evidence type="ECO:0000256" key="2">
    <source>
        <dbReference type="ARBA" id="ARBA00022771"/>
    </source>
</evidence>
<evidence type="ECO:0000256" key="5">
    <source>
        <dbReference type="PROSITE-ProRule" id="PRU00309"/>
    </source>
</evidence>
<evidence type="ECO:0000256" key="3">
    <source>
        <dbReference type="ARBA" id="ARBA00022833"/>
    </source>
</evidence>
<reference evidence="7" key="1">
    <citation type="submission" date="2025-05" db="UniProtKB">
        <authorList>
            <consortium name="RefSeq"/>
        </authorList>
    </citation>
    <scope>NUCLEOTIDE SEQUENCE [LARGE SCALE GENOMIC DNA]</scope>
</reference>
<evidence type="ECO:0000313" key="8">
    <source>
        <dbReference type="RefSeq" id="XP_065645942.1"/>
    </source>
</evidence>
<name>A0ABM4BAI8_HYDVU</name>
<evidence type="ECO:0000259" key="6">
    <source>
        <dbReference type="PROSITE" id="PS50950"/>
    </source>
</evidence>
<dbReference type="PANTHER" id="PTHR46927:SF3">
    <property type="entry name" value="THAP-TYPE DOMAIN-CONTAINING PROTEIN"/>
    <property type="match status" value="1"/>
</dbReference>
<feature type="domain" description="THAP-type" evidence="6">
    <location>
        <begin position="1"/>
        <end position="81"/>
    </location>
</feature>
<dbReference type="PANTHER" id="PTHR46927">
    <property type="entry name" value="AGAP005574-PA"/>
    <property type="match status" value="1"/>
</dbReference>
<accession>A0ABM4BAI8</accession>
<evidence type="ECO:0000313" key="7">
    <source>
        <dbReference type="Proteomes" id="UP001652625"/>
    </source>
</evidence>
<dbReference type="GeneID" id="136076519"/>
<gene>
    <name evidence="8" type="primary">LOC136076519</name>
</gene>
<dbReference type="InterPro" id="IPR006612">
    <property type="entry name" value="THAP_Znf"/>
</dbReference>
<keyword evidence="7" id="KW-1185">Reference proteome</keyword>
<dbReference type="SUPFAM" id="SSF57716">
    <property type="entry name" value="Glucocorticoid receptor-like (DNA-binding domain)"/>
    <property type="match status" value="1"/>
</dbReference>
<dbReference type="InterPro" id="IPR052224">
    <property type="entry name" value="THAP_domain_protein"/>
</dbReference>
<keyword evidence="3" id="KW-0862">Zinc</keyword>
<proteinExistence type="predicted"/>
<dbReference type="RefSeq" id="XP_065645942.1">
    <property type="nucleotide sequence ID" value="XM_065789870.1"/>
</dbReference>
<organism evidence="7 8">
    <name type="scientific">Hydra vulgaris</name>
    <name type="common">Hydra</name>
    <name type="synonym">Hydra attenuata</name>
    <dbReference type="NCBI Taxonomy" id="6087"/>
    <lineage>
        <taxon>Eukaryota</taxon>
        <taxon>Metazoa</taxon>
        <taxon>Cnidaria</taxon>
        <taxon>Hydrozoa</taxon>
        <taxon>Hydroidolina</taxon>
        <taxon>Anthoathecata</taxon>
        <taxon>Aplanulata</taxon>
        <taxon>Hydridae</taxon>
        <taxon>Hydra</taxon>
    </lineage>
</organism>
<keyword evidence="4 5" id="KW-0238">DNA-binding</keyword>